<feature type="domain" description="Guanylate cyclase" evidence="2">
    <location>
        <begin position="501"/>
        <end position="633"/>
    </location>
</feature>
<keyword evidence="1" id="KW-0472">Membrane</keyword>
<reference evidence="3 4" key="1">
    <citation type="journal article" date="2019" name="Environ. Microbiol.">
        <title>Species interactions and distinct microbial communities in high Arctic permafrost affected cryosols are associated with the CH4 and CO2 gas fluxes.</title>
        <authorList>
            <person name="Altshuler I."/>
            <person name="Hamel J."/>
            <person name="Turney S."/>
            <person name="Magnuson E."/>
            <person name="Levesque R."/>
            <person name="Greer C."/>
            <person name="Whyte L.G."/>
        </authorList>
    </citation>
    <scope>NUCLEOTIDE SEQUENCE [LARGE SCALE GENOMIC DNA]</scope>
    <source>
        <strain evidence="3 4">S06.C</strain>
    </source>
</reference>
<dbReference type="Proteomes" id="UP000319212">
    <property type="component" value="Unassembled WGS sequence"/>
</dbReference>
<dbReference type="PANTHER" id="PTHR43081">
    <property type="entry name" value="ADENYLATE CYCLASE, TERMINAL-DIFFERENTIATION SPECIFIC-RELATED"/>
    <property type="match status" value="1"/>
</dbReference>
<dbReference type="InterPro" id="IPR007890">
    <property type="entry name" value="CHASE2"/>
</dbReference>
<dbReference type="InterPro" id="IPR001054">
    <property type="entry name" value="A/G_cyclase"/>
</dbReference>
<feature type="transmembrane region" description="Helical" evidence="1">
    <location>
        <begin position="413"/>
        <end position="433"/>
    </location>
</feature>
<evidence type="ECO:0000313" key="3">
    <source>
        <dbReference type="EMBL" id="TPG29067.1"/>
    </source>
</evidence>
<dbReference type="PANTHER" id="PTHR43081:SF1">
    <property type="entry name" value="ADENYLATE CYCLASE, TERMINAL-DIFFERENTIATION SPECIFIC"/>
    <property type="match status" value="1"/>
</dbReference>
<gene>
    <name evidence="3" type="ORF">EAH82_09895</name>
</gene>
<evidence type="ECO:0000259" key="2">
    <source>
        <dbReference type="PROSITE" id="PS50125"/>
    </source>
</evidence>
<dbReference type="CDD" id="cd07302">
    <property type="entry name" value="CHD"/>
    <property type="match status" value="1"/>
</dbReference>
<feature type="transmembrane region" description="Helical" evidence="1">
    <location>
        <begin position="439"/>
        <end position="460"/>
    </location>
</feature>
<dbReference type="GO" id="GO:0035556">
    <property type="term" value="P:intracellular signal transduction"/>
    <property type="evidence" value="ECO:0007669"/>
    <property type="project" value="InterPro"/>
</dbReference>
<dbReference type="SMART" id="SM01080">
    <property type="entry name" value="CHASE2"/>
    <property type="match status" value="1"/>
</dbReference>
<dbReference type="EMBL" id="RCZI01000002">
    <property type="protein sequence ID" value="TPG29067.1"/>
    <property type="molecule type" value="Genomic_DNA"/>
</dbReference>
<dbReference type="GO" id="GO:0006171">
    <property type="term" value="P:cAMP biosynthetic process"/>
    <property type="evidence" value="ECO:0007669"/>
    <property type="project" value="TreeGrafter"/>
</dbReference>
<dbReference type="GO" id="GO:0004016">
    <property type="term" value="F:adenylate cyclase activity"/>
    <property type="evidence" value="ECO:0007669"/>
    <property type="project" value="UniProtKB-ARBA"/>
</dbReference>
<dbReference type="Gene3D" id="3.30.70.1230">
    <property type="entry name" value="Nucleotide cyclase"/>
    <property type="match status" value="1"/>
</dbReference>
<organism evidence="3 4">
    <name type="scientific">Variovorax guangxiensis</name>
    <dbReference type="NCBI Taxonomy" id="1775474"/>
    <lineage>
        <taxon>Bacteria</taxon>
        <taxon>Pseudomonadati</taxon>
        <taxon>Pseudomonadota</taxon>
        <taxon>Betaproteobacteria</taxon>
        <taxon>Burkholderiales</taxon>
        <taxon>Comamonadaceae</taxon>
        <taxon>Variovorax</taxon>
    </lineage>
</organism>
<dbReference type="OrthoDB" id="9802500at2"/>
<dbReference type="SMART" id="SM00044">
    <property type="entry name" value="CYCc"/>
    <property type="match status" value="1"/>
</dbReference>
<dbReference type="InterPro" id="IPR029787">
    <property type="entry name" value="Nucleotide_cyclase"/>
</dbReference>
<dbReference type="RefSeq" id="WP_140841226.1">
    <property type="nucleotide sequence ID" value="NZ_RCZI01000002.1"/>
</dbReference>
<dbReference type="InterPro" id="IPR050697">
    <property type="entry name" value="Adenylyl/Guanylyl_Cyclase_3/4"/>
</dbReference>
<evidence type="ECO:0000256" key="1">
    <source>
        <dbReference type="SAM" id="Phobius"/>
    </source>
</evidence>
<evidence type="ECO:0000313" key="4">
    <source>
        <dbReference type="Proteomes" id="UP000319212"/>
    </source>
</evidence>
<keyword evidence="1" id="KW-0812">Transmembrane</keyword>
<dbReference type="Pfam" id="PF00211">
    <property type="entry name" value="Guanylate_cyc"/>
    <property type="match status" value="1"/>
</dbReference>
<dbReference type="SUPFAM" id="SSF55073">
    <property type="entry name" value="Nucleotide cyclase"/>
    <property type="match status" value="1"/>
</dbReference>
<keyword evidence="1" id="KW-1133">Transmembrane helix</keyword>
<comment type="caution">
    <text evidence="3">The sequence shown here is derived from an EMBL/GenBank/DDBJ whole genome shotgun (WGS) entry which is preliminary data.</text>
</comment>
<feature type="transmembrane region" description="Helical" evidence="1">
    <location>
        <begin position="386"/>
        <end position="406"/>
    </location>
</feature>
<protein>
    <submittedName>
        <fullName evidence="3">Adenylate/guanylate cyclase domain-containing protein</fullName>
    </submittedName>
</protein>
<proteinExistence type="predicted"/>
<dbReference type="Pfam" id="PF05226">
    <property type="entry name" value="CHASE2"/>
    <property type="match status" value="1"/>
</dbReference>
<name>A0A502DUP7_9BURK</name>
<dbReference type="PROSITE" id="PS50125">
    <property type="entry name" value="GUANYLATE_CYCLASE_2"/>
    <property type="match status" value="1"/>
</dbReference>
<accession>A0A502DUP7</accession>
<sequence length="756" mass="81629">MNALRRHWLRIAITLLPVLLALGHAVGVWRSPFVEPFDNFIYDTRLRLTMPRTLDPRIVIVDIDDPSLQQLGQWPWSRDKLARLTEEIVGRQQAAVLGYDVLFVEADGSSGLASLQQLAAGPLRDDAAFAAQLQRLAPTLDHDTLFAKSLVDRRVSLGYYFTLTPQARAKGRLPVPLLPPDTFPAGPHYATRWNGFAGSIAPLAEAAPAGGFINVLIESTGDGVVRAAPLMARYEGVAATPGYYESLALAVYRLAQGRPPVRAAFAPSGLPGRPALLEALLLDTPGQGLLRVPVDQSASLLVPFRGPGGVRGGSFRYIAAADVFNGKLAPGELKDKIVLVGATAPGLQDLRATPVGAAFPGVEVHANIISGLIDRRLPYVPDYAPGYGVLVLLISGLLLAVGMSLLPASRAALLCIGVGVLVVGLNAALFASFGLVLPLAVALMMIAMAFVLNMSWGYFVEARARRGLARLFGTYVPPQLVDEMLERPERYSMRAESKELTVMFCDMRGFTQLSETMAPTELQAFLNTVFSRLTEIINAHRGTVDKYMGDCVMAFWGAPVHTADHATLAVQAATEMVAAVQEINLVHRADGRPEINVGIGLNTGVMSVGDMGSAVRRSYTVVGDAVNLAARLESLSGHYGAEILATDATRQAASRYLWQELDLVYVRGKARAVAVFTPVARVDEAGPALLAQLERWDLVLSAYRAQQWAEGRTLLAPLLTVDAKKVLYQLYAKRLASMALQPKDPDWDGAIRFETK</sequence>
<dbReference type="AlphaFoldDB" id="A0A502DUP7"/>